<evidence type="ECO:0000256" key="1">
    <source>
        <dbReference type="SAM" id="MobiDB-lite"/>
    </source>
</evidence>
<feature type="non-terminal residue" evidence="2">
    <location>
        <position position="1"/>
    </location>
</feature>
<accession>A0A937X7M1</accession>
<evidence type="ECO:0000313" key="3">
    <source>
        <dbReference type="Proteomes" id="UP000703893"/>
    </source>
</evidence>
<dbReference type="Proteomes" id="UP000703893">
    <property type="component" value="Unassembled WGS sequence"/>
</dbReference>
<evidence type="ECO:0000313" key="2">
    <source>
        <dbReference type="EMBL" id="MBM3275802.1"/>
    </source>
</evidence>
<name>A0A937X7M1_9BACT</name>
<proteinExistence type="predicted"/>
<feature type="region of interest" description="Disordered" evidence="1">
    <location>
        <begin position="18"/>
        <end position="80"/>
    </location>
</feature>
<dbReference type="AlphaFoldDB" id="A0A937X7M1"/>
<protein>
    <submittedName>
        <fullName evidence="2">Uncharacterized protein</fullName>
    </submittedName>
</protein>
<sequence>DPKDADALFNLALAQERLAKQQQTPRGPGRPVPGIPSEGAIPTPDADEAESLLARLEADERQRQAETSRHDGLPDPAAESPAQLARRLLKEAEQSVTRQLEKDW</sequence>
<gene>
    <name evidence="2" type="ORF">FJZ00_11655</name>
</gene>
<organism evidence="2 3">
    <name type="scientific">Candidatus Tanganyikabacteria bacterium</name>
    <dbReference type="NCBI Taxonomy" id="2961651"/>
    <lineage>
        <taxon>Bacteria</taxon>
        <taxon>Bacillati</taxon>
        <taxon>Candidatus Sericytochromatia</taxon>
        <taxon>Candidatus Tanganyikabacteria</taxon>
    </lineage>
</organism>
<reference evidence="2 3" key="1">
    <citation type="submission" date="2019-03" db="EMBL/GenBank/DDBJ databases">
        <title>Lake Tanganyika Metagenome-Assembled Genomes (MAGs).</title>
        <authorList>
            <person name="Tran P."/>
        </authorList>
    </citation>
    <scope>NUCLEOTIDE SEQUENCE [LARGE SCALE GENOMIC DNA]</scope>
    <source>
        <strain evidence="2">K_DeepCast_65m_m2_236</strain>
    </source>
</reference>
<feature type="compositionally biased region" description="Basic and acidic residues" evidence="1">
    <location>
        <begin position="56"/>
        <end position="73"/>
    </location>
</feature>
<dbReference type="EMBL" id="VGJX01000728">
    <property type="protein sequence ID" value="MBM3275802.1"/>
    <property type="molecule type" value="Genomic_DNA"/>
</dbReference>
<comment type="caution">
    <text evidence="2">The sequence shown here is derived from an EMBL/GenBank/DDBJ whole genome shotgun (WGS) entry which is preliminary data.</text>
</comment>